<dbReference type="PANTHER" id="PTHR37483:SF1">
    <property type="entry name" value="UPF0125 PROTEIN RATB"/>
    <property type="match status" value="1"/>
</dbReference>
<dbReference type="HAMAP" id="MF_00460">
    <property type="entry name" value="UPF0125_RnfH"/>
    <property type="match status" value="1"/>
</dbReference>
<evidence type="ECO:0000313" key="3">
    <source>
        <dbReference type="EMBL" id="ODN42850.1"/>
    </source>
</evidence>
<sequence>MKIEVVYGVSEDHQELVTLDLGELGQQVTAQIALEKSGLLEKYSLNVKDIDCGVWNRHVSLSHCLRDGDRVEVYRPLLIDPKEARRLRAKRK</sequence>
<evidence type="ECO:0000256" key="2">
    <source>
        <dbReference type="HAMAP-Rule" id="MF_00460"/>
    </source>
</evidence>
<dbReference type="PANTHER" id="PTHR37483">
    <property type="entry name" value="UPF0125 PROTEIN RATB"/>
    <property type="match status" value="1"/>
</dbReference>
<dbReference type="InterPro" id="IPR005346">
    <property type="entry name" value="RnfH"/>
</dbReference>
<keyword evidence="4" id="KW-1185">Reference proteome</keyword>
<comment type="caution">
    <text evidence="3">The sequence shown here is derived from an EMBL/GenBank/DDBJ whole genome shotgun (WGS) entry which is preliminary data.</text>
</comment>
<evidence type="ECO:0000256" key="1">
    <source>
        <dbReference type="ARBA" id="ARBA00010645"/>
    </source>
</evidence>
<dbReference type="Proteomes" id="UP000094329">
    <property type="component" value="Unassembled WGS sequence"/>
</dbReference>
<gene>
    <name evidence="3" type="ORF">BGC07_07840</name>
</gene>
<dbReference type="EMBL" id="MDTU01000001">
    <property type="protein sequence ID" value="ODN42850.1"/>
    <property type="molecule type" value="Genomic_DNA"/>
</dbReference>
<dbReference type="SUPFAM" id="SSF54285">
    <property type="entry name" value="MoaD/ThiS"/>
    <property type="match status" value="1"/>
</dbReference>
<comment type="similarity">
    <text evidence="1 2">Belongs to the UPF0125 (RnfH) family.</text>
</comment>
<organism evidence="3 4">
    <name type="scientific">Piscirickettsia litoralis</name>
    <dbReference type="NCBI Taxonomy" id="1891921"/>
    <lineage>
        <taxon>Bacteria</taxon>
        <taxon>Pseudomonadati</taxon>
        <taxon>Pseudomonadota</taxon>
        <taxon>Gammaproteobacteria</taxon>
        <taxon>Thiotrichales</taxon>
        <taxon>Piscirickettsiaceae</taxon>
        <taxon>Piscirickettsia</taxon>
    </lineage>
</organism>
<dbReference type="InterPro" id="IPR037021">
    <property type="entry name" value="RnfH_sf"/>
</dbReference>
<dbReference type="Gene3D" id="3.10.20.280">
    <property type="entry name" value="RnfH-like"/>
    <property type="match status" value="1"/>
</dbReference>
<name>A0ABX3A5Y4_9GAMM</name>
<dbReference type="RefSeq" id="WP_069312647.1">
    <property type="nucleotide sequence ID" value="NZ_MDTU01000001.1"/>
</dbReference>
<reference evidence="3 4" key="1">
    <citation type="submission" date="2016-08" db="EMBL/GenBank/DDBJ databases">
        <title>Draft genome sequence of Candidatus Piscirickettsia litoralis, from seawater.</title>
        <authorList>
            <person name="Wan X."/>
            <person name="Lee A.J."/>
            <person name="Hou S."/>
            <person name="Donachie S.P."/>
        </authorList>
    </citation>
    <scope>NUCLEOTIDE SEQUENCE [LARGE SCALE GENOMIC DNA]</scope>
    <source>
        <strain evidence="3 4">Y2</strain>
    </source>
</reference>
<proteinExistence type="inferred from homology"/>
<evidence type="ECO:0000313" key="4">
    <source>
        <dbReference type="Proteomes" id="UP000094329"/>
    </source>
</evidence>
<dbReference type="InterPro" id="IPR016155">
    <property type="entry name" value="Mopterin_synth/thiamin_S_b"/>
</dbReference>
<protein>
    <recommendedName>
        <fullName evidence="2">UPF0125 protein BGC07_07840</fullName>
    </recommendedName>
</protein>
<accession>A0ABX3A5Y4</accession>
<dbReference type="NCBIfam" id="NF002490">
    <property type="entry name" value="PRK01777.1"/>
    <property type="match status" value="1"/>
</dbReference>
<dbReference type="Pfam" id="PF03658">
    <property type="entry name" value="Ub-RnfH"/>
    <property type="match status" value="1"/>
</dbReference>